<evidence type="ECO:0000313" key="2">
    <source>
        <dbReference type="Proteomes" id="UP000790709"/>
    </source>
</evidence>
<dbReference type="EMBL" id="MU266469">
    <property type="protein sequence ID" value="KAH7922879.1"/>
    <property type="molecule type" value="Genomic_DNA"/>
</dbReference>
<organism evidence="1 2">
    <name type="scientific">Leucogyrophana mollusca</name>
    <dbReference type="NCBI Taxonomy" id="85980"/>
    <lineage>
        <taxon>Eukaryota</taxon>
        <taxon>Fungi</taxon>
        <taxon>Dikarya</taxon>
        <taxon>Basidiomycota</taxon>
        <taxon>Agaricomycotina</taxon>
        <taxon>Agaricomycetes</taxon>
        <taxon>Agaricomycetidae</taxon>
        <taxon>Boletales</taxon>
        <taxon>Boletales incertae sedis</taxon>
        <taxon>Leucogyrophana</taxon>
    </lineage>
</organism>
<reference evidence="1" key="1">
    <citation type="journal article" date="2021" name="New Phytol.">
        <title>Evolutionary innovations through gain and loss of genes in the ectomycorrhizal Boletales.</title>
        <authorList>
            <person name="Wu G."/>
            <person name="Miyauchi S."/>
            <person name="Morin E."/>
            <person name="Kuo A."/>
            <person name="Drula E."/>
            <person name="Varga T."/>
            <person name="Kohler A."/>
            <person name="Feng B."/>
            <person name="Cao Y."/>
            <person name="Lipzen A."/>
            <person name="Daum C."/>
            <person name="Hundley H."/>
            <person name="Pangilinan J."/>
            <person name="Johnson J."/>
            <person name="Barry K."/>
            <person name="LaButti K."/>
            <person name="Ng V."/>
            <person name="Ahrendt S."/>
            <person name="Min B."/>
            <person name="Choi I.G."/>
            <person name="Park H."/>
            <person name="Plett J.M."/>
            <person name="Magnuson J."/>
            <person name="Spatafora J.W."/>
            <person name="Nagy L.G."/>
            <person name="Henrissat B."/>
            <person name="Grigoriev I.V."/>
            <person name="Yang Z.L."/>
            <person name="Xu J."/>
            <person name="Martin F.M."/>
        </authorList>
    </citation>
    <scope>NUCLEOTIDE SEQUENCE</scope>
    <source>
        <strain evidence="1">KUC20120723A-06</strain>
    </source>
</reference>
<gene>
    <name evidence="1" type="ORF">BV22DRAFT_1048573</name>
</gene>
<protein>
    <submittedName>
        <fullName evidence="1">Uncharacterized protein</fullName>
    </submittedName>
</protein>
<accession>A0ACB8BC60</accession>
<name>A0ACB8BC60_9AGAM</name>
<comment type="caution">
    <text evidence="1">The sequence shown here is derived from an EMBL/GenBank/DDBJ whole genome shotgun (WGS) entry which is preliminary data.</text>
</comment>
<keyword evidence="2" id="KW-1185">Reference proteome</keyword>
<evidence type="ECO:0000313" key="1">
    <source>
        <dbReference type="EMBL" id="KAH7922879.1"/>
    </source>
</evidence>
<proteinExistence type="predicted"/>
<sequence>MMVLFRPTFITAVVAFIAVLSTFVVSASAAPQFGRPLLHVLDELSDALASTTSVLESSSISASSVVTLISSPTVDVAADPAPTVAGDPEPDPSGGSTGAETSDTMNIEQVPQSAQAVANSASRHISDGKIGLILAATTLYFVL</sequence>
<dbReference type="Proteomes" id="UP000790709">
    <property type="component" value="Unassembled WGS sequence"/>
</dbReference>